<keyword evidence="3" id="KW-1185">Reference proteome</keyword>
<dbReference type="Proteomes" id="UP001206128">
    <property type="component" value="Unassembled WGS sequence"/>
</dbReference>
<accession>A0AAE3KFH2</accession>
<protein>
    <submittedName>
        <fullName evidence="2">Uncharacterized protein</fullName>
    </submittedName>
</protein>
<gene>
    <name evidence="2" type="ORF">LX83_003239</name>
</gene>
<feature type="region of interest" description="Disordered" evidence="1">
    <location>
        <begin position="39"/>
        <end position="59"/>
    </location>
</feature>
<name>A0AAE3KFH2_9PSEU</name>
<evidence type="ECO:0000256" key="1">
    <source>
        <dbReference type="SAM" id="MobiDB-lite"/>
    </source>
</evidence>
<proteinExistence type="predicted"/>
<evidence type="ECO:0000313" key="3">
    <source>
        <dbReference type="Proteomes" id="UP001206128"/>
    </source>
</evidence>
<comment type="caution">
    <text evidence="2">The sequence shown here is derived from an EMBL/GenBank/DDBJ whole genome shotgun (WGS) entry which is preliminary data.</text>
</comment>
<dbReference type="AlphaFoldDB" id="A0AAE3KFH2"/>
<reference evidence="2" key="1">
    <citation type="submission" date="2022-06" db="EMBL/GenBank/DDBJ databases">
        <title>Genomic Encyclopedia of Archaeal and Bacterial Type Strains, Phase II (KMG-II): from individual species to whole genera.</title>
        <authorList>
            <person name="Goeker M."/>
        </authorList>
    </citation>
    <scope>NUCLEOTIDE SEQUENCE</scope>
    <source>
        <strain evidence="2">DSM 43935</strain>
    </source>
</reference>
<organism evidence="2 3">
    <name type="scientific">Goodfellowiella coeruleoviolacea</name>
    <dbReference type="NCBI Taxonomy" id="334858"/>
    <lineage>
        <taxon>Bacteria</taxon>
        <taxon>Bacillati</taxon>
        <taxon>Actinomycetota</taxon>
        <taxon>Actinomycetes</taxon>
        <taxon>Pseudonocardiales</taxon>
        <taxon>Pseudonocardiaceae</taxon>
        <taxon>Goodfellowiella</taxon>
    </lineage>
</organism>
<dbReference type="EMBL" id="JAMTCK010000007">
    <property type="protein sequence ID" value="MCP2166371.1"/>
    <property type="molecule type" value="Genomic_DNA"/>
</dbReference>
<sequence>MVWTPEAVQAEVDYRWNRDDNETWQHVAEARRMWRLRRQARRAGRGAAHQADTPGPKAA</sequence>
<evidence type="ECO:0000313" key="2">
    <source>
        <dbReference type="EMBL" id="MCP2166371.1"/>
    </source>
</evidence>